<dbReference type="InterPro" id="IPR006342">
    <property type="entry name" value="FkbM_mtfrase"/>
</dbReference>
<evidence type="ECO:0000313" key="3">
    <source>
        <dbReference type="EMBL" id="TCO30789.1"/>
    </source>
</evidence>
<proteinExistence type="predicted"/>
<dbReference type="Proteomes" id="UP000622648">
    <property type="component" value="Unassembled WGS sequence"/>
</dbReference>
<evidence type="ECO:0000259" key="1">
    <source>
        <dbReference type="Pfam" id="PF05050"/>
    </source>
</evidence>
<dbReference type="SUPFAM" id="SSF53335">
    <property type="entry name" value="S-adenosyl-L-methionine-dependent methyltransferases"/>
    <property type="match status" value="1"/>
</dbReference>
<sequence length="256" mass="29328">MNLINKIHKIKIFRKLAKKIFLGFPIKQSFYTGIIFMDAVEHSWAWTGKRRYESFDKELQDKLYEVSLSKSKFIDIGSNIGAISLGILLRNKNINVIAVEPNPFAIKYFKKSLKKNKVLDRCYIIEAVVSSNNIEKGFDITGSVVGHVVDTSDFKVKSLIFWDFIKEVVHDNEPVLIKVDIEGYETDILNSIPQDISKLKNLTIILELHPKGFNKIGDPNFCLKQLNDSGLKAFDFNGQEIRNVQENEFSQIIVNI</sequence>
<keyword evidence="3" id="KW-0808">Transferase</keyword>
<dbReference type="Pfam" id="PF05050">
    <property type="entry name" value="Methyltransf_21"/>
    <property type="match status" value="1"/>
</dbReference>
<gene>
    <name evidence="3" type="ORF">EV200_101228</name>
    <name evidence="2" type="ORF">GCM10011413_08170</name>
</gene>
<accession>A0A4R2HL30</accession>
<dbReference type="EMBL" id="SLWO01000001">
    <property type="protein sequence ID" value="TCO30789.1"/>
    <property type="molecule type" value="Genomic_DNA"/>
</dbReference>
<dbReference type="PANTHER" id="PTHR34203:SF15">
    <property type="entry name" value="SLL1173 PROTEIN"/>
    <property type="match status" value="1"/>
</dbReference>
<dbReference type="RefSeq" id="WP_132528977.1">
    <property type="nucleotide sequence ID" value="NZ_BMJO01000001.1"/>
</dbReference>
<reference evidence="2" key="4">
    <citation type="submission" date="2024-05" db="EMBL/GenBank/DDBJ databases">
        <authorList>
            <person name="Sun Q."/>
            <person name="Zhou Y."/>
        </authorList>
    </citation>
    <scope>NUCLEOTIDE SEQUENCE</scope>
    <source>
        <strain evidence="2">CGMCC 1.15644</strain>
    </source>
</reference>
<name>A0A4R2HL30_9SPHI</name>
<protein>
    <submittedName>
        <fullName evidence="3">FkbM family methyltransferase</fullName>
    </submittedName>
</protein>
<dbReference type="InterPro" id="IPR029063">
    <property type="entry name" value="SAM-dependent_MTases_sf"/>
</dbReference>
<keyword evidence="3" id="KW-0489">Methyltransferase</keyword>
<evidence type="ECO:0000313" key="5">
    <source>
        <dbReference type="Proteomes" id="UP000622648"/>
    </source>
</evidence>
<dbReference type="NCBIfam" id="TIGR01444">
    <property type="entry name" value="fkbM_fam"/>
    <property type="match status" value="1"/>
</dbReference>
<evidence type="ECO:0000313" key="2">
    <source>
        <dbReference type="EMBL" id="GGE44408.1"/>
    </source>
</evidence>
<feature type="domain" description="Methyltransferase FkbM" evidence="1">
    <location>
        <begin position="75"/>
        <end position="212"/>
    </location>
</feature>
<organism evidence="3 4">
    <name type="scientific">Pedobacter psychrotolerans</name>
    <dbReference type="NCBI Taxonomy" id="1843235"/>
    <lineage>
        <taxon>Bacteria</taxon>
        <taxon>Pseudomonadati</taxon>
        <taxon>Bacteroidota</taxon>
        <taxon>Sphingobacteriia</taxon>
        <taxon>Sphingobacteriales</taxon>
        <taxon>Sphingobacteriaceae</taxon>
        <taxon>Pedobacter</taxon>
    </lineage>
</organism>
<dbReference type="PANTHER" id="PTHR34203">
    <property type="entry name" value="METHYLTRANSFERASE, FKBM FAMILY PROTEIN"/>
    <property type="match status" value="1"/>
</dbReference>
<keyword evidence="5" id="KW-1185">Reference proteome</keyword>
<dbReference type="Proteomes" id="UP000295684">
    <property type="component" value="Unassembled WGS sequence"/>
</dbReference>
<evidence type="ECO:0000313" key="4">
    <source>
        <dbReference type="Proteomes" id="UP000295684"/>
    </source>
</evidence>
<dbReference type="EMBL" id="BMJO01000001">
    <property type="protein sequence ID" value="GGE44408.1"/>
    <property type="molecule type" value="Genomic_DNA"/>
</dbReference>
<dbReference type="GO" id="GO:0008168">
    <property type="term" value="F:methyltransferase activity"/>
    <property type="evidence" value="ECO:0007669"/>
    <property type="project" value="UniProtKB-KW"/>
</dbReference>
<dbReference type="GO" id="GO:0032259">
    <property type="term" value="P:methylation"/>
    <property type="evidence" value="ECO:0007669"/>
    <property type="project" value="UniProtKB-KW"/>
</dbReference>
<dbReference type="InterPro" id="IPR052514">
    <property type="entry name" value="SAM-dependent_MTase"/>
</dbReference>
<reference evidence="5" key="2">
    <citation type="journal article" date="2019" name="Int. J. Syst. Evol. Microbiol.">
        <title>The Global Catalogue of Microorganisms (GCM) 10K type strain sequencing project: providing services to taxonomists for standard genome sequencing and annotation.</title>
        <authorList>
            <consortium name="The Broad Institute Genomics Platform"/>
            <consortium name="The Broad Institute Genome Sequencing Center for Infectious Disease"/>
            <person name="Wu L."/>
            <person name="Ma J."/>
        </authorList>
    </citation>
    <scope>NUCLEOTIDE SEQUENCE [LARGE SCALE GENOMIC DNA]</scope>
    <source>
        <strain evidence="5">CGMCC 1.15644</strain>
    </source>
</reference>
<dbReference type="Gene3D" id="3.40.50.150">
    <property type="entry name" value="Vaccinia Virus protein VP39"/>
    <property type="match status" value="1"/>
</dbReference>
<comment type="caution">
    <text evidence="3">The sequence shown here is derived from an EMBL/GenBank/DDBJ whole genome shotgun (WGS) entry which is preliminary data.</text>
</comment>
<reference evidence="2" key="1">
    <citation type="journal article" date="2014" name="Int. J. Syst. Evol. Microbiol.">
        <title>Complete genome of a new Firmicutes species belonging to the dominant human colonic microbiota ('Ruminococcus bicirculans') reveals two chromosomes and a selective capacity to utilize plant glucans.</title>
        <authorList>
            <consortium name="NISC Comparative Sequencing Program"/>
            <person name="Wegmann U."/>
            <person name="Louis P."/>
            <person name="Goesmann A."/>
            <person name="Henrissat B."/>
            <person name="Duncan S.H."/>
            <person name="Flint H.J."/>
        </authorList>
    </citation>
    <scope>NUCLEOTIDE SEQUENCE</scope>
    <source>
        <strain evidence="2">CGMCC 1.15644</strain>
    </source>
</reference>
<dbReference type="OrthoDB" id="9812600at2"/>
<dbReference type="AlphaFoldDB" id="A0A4R2HL30"/>
<reference evidence="3 4" key="3">
    <citation type="submission" date="2019-03" db="EMBL/GenBank/DDBJ databases">
        <title>Genomic Encyclopedia of Type Strains, Phase IV (KMG-IV): sequencing the most valuable type-strain genomes for metagenomic binning, comparative biology and taxonomic classification.</title>
        <authorList>
            <person name="Goeker M."/>
        </authorList>
    </citation>
    <scope>NUCLEOTIDE SEQUENCE [LARGE SCALE GENOMIC DNA]</scope>
    <source>
        <strain evidence="3 4">DSM 103236</strain>
    </source>
</reference>